<dbReference type="SUPFAM" id="SSF50814">
    <property type="entry name" value="Lipocalins"/>
    <property type="match status" value="2"/>
</dbReference>
<dbReference type="PANTHER" id="PTHR15854:SF4">
    <property type="entry name" value="PEROXYNITRITE ISOMERASE THAP4"/>
    <property type="match status" value="1"/>
</dbReference>
<dbReference type="PANTHER" id="PTHR15854">
    <property type="entry name" value="THAP4 PROTEIN"/>
    <property type="match status" value="1"/>
</dbReference>
<dbReference type="InterPro" id="IPR045165">
    <property type="entry name" value="Nitrobindin"/>
</dbReference>
<feature type="domain" description="THAP4-like heme-binding" evidence="2">
    <location>
        <begin position="21"/>
        <end position="234"/>
    </location>
</feature>
<comment type="catalytic activity">
    <reaction evidence="1">
        <text>peroxynitrite = nitrate</text>
        <dbReference type="Rhea" id="RHEA:63116"/>
        <dbReference type="ChEBI" id="CHEBI:17632"/>
        <dbReference type="ChEBI" id="CHEBI:25941"/>
    </reaction>
    <physiologicalReaction direction="left-to-right" evidence="1">
        <dbReference type="Rhea" id="RHEA:63117"/>
    </physiologicalReaction>
</comment>
<reference evidence="3" key="1">
    <citation type="journal article" date="2018" name="Data Brief">
        <title>Genome sequence data from 17 accessions of Ensete ventricosum, a staple food crop for millions in Ethiopia.</title>
        <authorList>
            <person name="Yemataw Z."/>
            <person name="Muzemil S."/>
            <person name="Ambachew D."/>
            <person name="Tripathi L."/>
            <person name="Tesfaye K."/>
            <person name="Chala A."/>
            <person name="Farbos A."/>
            <person name="O'Neill P."/>
            <person name="Moore K."/>
            <person name="Grant M."/>
            <person name="Studholme D.J."/>
        </authorList>
    </citation>
    <scope>NUCLEOTIDE SEQUENCE [LARGE SCALE GENOMIC DNA]</scope>
    <source>
        <tissue evidence="3">Leaf</tissue>
    </source>
</reference>
<dbReference type="InterPro" id="IPR012674">
    <property type="entry name" value="Calycin"/>
</dbReference>
<sequence>MEGRSVGSSPAPPPPPLHPAIAPLSYLLGRWRGQGEGGFPTINSFAYGEELLFSHSGKVASLISLCVLLFLDLISLEQPVIAYSQKTWKLASGEPMHAESGYWRPKPDGSIEVVIAQSTGLVEVQVLNLVFLIGISRLCVCIVILQKGTYDAENKIVTLQSELVGNASKVFCDICYFGPLTSILDAIMVKKTFVMQVKEITRVFEVVNGELSYVVQMATVITNLQPHLKALLKKV</sequence>
<dbReference type="EMBL" id="KV875451">
    <property type="protein sequence ID" value="RZR70647.1"/>
    <property type="molecule type" value="Genomic_DNA"/>
</dbReference>
<dbReference type="CDD" id="cd07828">
    <property type="entry name" value="lipocalin_heme-bd-THAP4-like"/>
    <property type="match status" value="1"/>
</dbReference>
<gene>
    <name evidence="3" type="ORF">BHM03_00000941</name>
</gene>
<proteinExistence type="predicted"/>
<evidence type="ECO:0000313" key="3">
    <source>
        <dbReference type="EMBL" id="RZR70647.1"/>
    </source>
</evidence>
<dbReference type="Gene3D" id="2.40.128.20">
    <property type="match status" value="2"/>
</dbReference>
<dbReference type="Pfam" id="PF08768">
    <property type="entry name" value="THAP4_heme-bd"/>
    <property type="match status" value="1"/>
</dbReference>
<dbReference type="AlphaFoldDB" id="A0A445M8T9"/>
<evidence type="ECO:0000256" key="1">
    <source>
        <dbReference type="ARBA" id="ARBA00036993"/>
    </source>
</evidence>
<evidence type="ECO:0000259" key="2">
    <source>
        <dbReference type="Pfam" id="PF08768"/>
    </source>
</evidence>
<name>A0A445M8T9_ENSVE</name>
<dbReference type="Proteomes" id="UP000290560">
    <property type="component" value="Unassembled WGS sequence"/>
</dbReference>
<accession>A0A445M8T9</accession>
<protein>
    <recommendedName>
        <fullName evidence="2">THAP4-like heme-binding domain-containing protein</fullName>
    </recommendedName>
</protein>
<dbReference type="InterPro" id="IPR014878">
    <property type="entry name" value="THAP4-like_heme-bd"/>
</dbReference>
<organism evidence="3">
    <name type="scientific">Ensete ventricosum</name>
    <name type="common">Abyssinian banana</name>
    <name type="synonym">Musa ensete</name>
    <dbReference type="NCBI Taxonomy" id="4639"/>
    <lineage>
        <taxon>Eukaryota</taxon>
        <taxon>Viridiplantae</taxon>
        <taxon>Streptophyta</taxon>
        <taxon>Embryophyta</taxon>
        <taxon>Tracheophyta</taxon>
        <taxon>Spermatophyta</taxon>
        <taxon>Magnoliopsida</taxon>
        <taxon>Liliopsida</taxon>
        <taxon>Zingiberales</taxon>
        <taxon>Musaceae</taxon>
        <taxon>Ensete</taxon>
    </lineage>
</organism>